<evidence type="ECO:0000313" key="7">
    <source>
        <dbReference type="EMBL" id="QKK80991.1"/>
    </source>
</evidence>
<evidence type="ECO:0000313" key="9">
    <source>
        <dbReference type="Proteomes" id="UP001471651"/>
    </source>
</evidence>
<dbReference type="PANTHER" id="PTHR30537">
    <property type="entry name" value="HTH-TYPE TRANSCRIPTIONAL REGULATOR"/>
    <property type="match status" value="1"/>
</dbReference>
<dbReference type="CDD" id="cd08475">
    <property type="entry name" value="PBP2_CrgA_like_6"/>
    <property type="match status" value="1"/>
</dbReference>
<protein>
    <submittedName>
        <fullName evidence="7">LysR family transcriptional regulator</fullName>
    </submittedName>
</protein>
<dbReference type="EMBL" id="CP054301">
    <property type="protein sequence ID" value="QKK80991.1"/>
    <property type="molecule type" value="Genomic_DNA"/>
</dbReference>
<dbReference type="EMBL" id="JBDYKN010000022">
    <property type="protein sequence ID" value="MEP7731178.1"/>
    <property type="molecule type" value="Genomic_DNA"/>
</dbReference>
<dbReference type="PANTHER" id="PTHR30537:SF5">
    <property type="entry name" value="HTH-TYPE TRANSCRIPTIONAL ACTIVATOR TTDR-RELATED"/>
    <property type="match status" value="1"/>
</dbReference>
<reference evidence="6 9" key="2">
    <citation type="submission" date="2024-05" db="EMBL/GenBank/DDBJ databases">
        <authorList>
            <person name="Busch G.E."/>
            <person name="Sharma I."/>
        </authorList>
    </citation>
    <scope>NUCLEOTIDE SEQUENCE [LARGE SCALE GENOMIC DNA]</scope>
    <source>
        <strain evidence="6 9">23GB23</strain>
    </source>
</reference>
<proteinExistence type="inferred from homology"/>
<organism evidence="7 8">
    <name type="scientific">Marinomonas primoryensis</name>
    <dbReference type="NCBI Taxonomy" id="178399"/>
    <lineage>
        <taxon>Bacteria</taxon>
        <taxon>Pseudomonadati</taxon>
        <taxon>Pseudomonadota</taxon>
        <taxon>Gammaproteobacteria</taxon>
        <taxon>Oceanospirillales</taxon>
        <taxon>Oceanospirillaceae</taxon>
        <taxon>Marinomonas</taxon>
    </lineage>
</organism>
<feature type="domain" description="HTH lysR-type" evidence="5">
    <location>
        <begin position="9"/>
        <end position="66"/>
    </location>
</feature>
<evidence type="ECO:0000313" key="8">
    <source>
        <dbReference type="Proteomes" id="UP000509371"/>
    </source>
</evidence>
<dbReference type="InterPro" id="IPR058163">
    <property type="entry name" value="LysR-type_TF_proteobact-type"/>
</dbReference>
<dbReference type="FunFam" id="1.10.10.10:FF:000001">
    <property type="entry name" value="LysR family transcriptional regulator"/>
    <property type="match status" value="1"/>
</dbReference>
<reference evidence="7 8" key="1">
    <citation type="submission" date="2020-06" db="EMBL/GenBank/DDBJ databases">
        <authorList>
            <person name="Voronona O.L."/>
            <person name="Aksenova E.I."/>
            <person name="Kunda M.S."/>
            <person name="Semenov A.N."/>
            <person name="Ryzhova N."/>
        </authorList>
    </citation>
    <scope>NUCLEOTIDE SEQUENCE [LARGE SCALE GENOMIC DNA]</scope>
    <source>
        <strain evidence="7 8">MPKMM3633</strain>
    </source>
</reference>
<dbReference type="Pfam" id="PF00126">
    <property type="entry name" value="HTH_1"/>
    <property type="match status" value="1"/>
</dbReference>
<dbReference type="SUPFAM" id="SSF53850">
    <property type="entry name" value="Periplasmic binding protein-like II"/>
    <property type="match status" value="1"/>
</dbReference>
<dbReference type="KEGG" id="mpri:MP3633_2264"/>
<name>A0A859D2C3_9GAMM</name>
<dbReference type="GO" id="GO:0003677">
    <property type="term" value="F:DNA binding"/>
    <property type="evidence" value="ECO:0007669"/>
    <property type="project" value="UniProtKB-KW"/>
</dbReference>
<dbReference type="GO" id="GO:0003700">
    <property type="term" value="F:DNA-binding transcription factor activity"/>
    <property type="evidence" value="ECO:0007669"/>
    <property type="project" value="InterPro"/>
</dbReference>
<dbReference type="InterPro" id="IPR005119">
    <property type="entry name" value="LysR_subst-bd"/>
</dbReference>
<evidence type="ECO:0000256" key="1">
    <source>
        <dbReference type="ARBA" id="ARBA00009437"/>
    </source>
</evidence>
<evidence type="ECO:0000256" key="4">
    <source>
        <dbReference type="ARBA" id="ARBA00023163"/>
    </source>
</evidence>
<evidence type="ECO:0000256" key="3">
    <source>
        <dbReference type="ARBA" id="ARBA00023125"/>
    </source>
</evidence>
<evidence type="ECO:0000259" key="5">
    <source>
        <dbReference type="PROSITE" id="PS50931"/>
    </source>
</evidence>
<keyword evidence="4" id="KW-0804">Transcription</keyword>
<dbReference type="InterPro" id="IPR000847">
    <property type="entry name" value="LysR_HTH_N"/>
</dbReference>
<evidence type="ECO:0000256" key="2">
    <source>
        <dbReference type="ARBA" id="ARBA00023015"/>
    </source>
</evidence>
<dbReference type="PROSITE" id="PS50931">
    <property type="entry name" value="HTH_LYSR"/>
    <property type="match status" value="1"/>
</dbReference>
<dbReference type="Proteomes" id="UP000509371">
    <property type="component" value="Chromosome"/>
</dbReference>
<dbReference type="SUPFAM" id="SSF46785">
    <property type="entry name" value="Winged helix' DNA-binding domain"/>
    <property type="match status" value="1"/>
</dbReference>
<dbReference type="RefSeq" id="WP_176335603.1">
    <property type="nucleotide sequence ID" value="NZ_BAAAEF010000007.1"/>
</dbReference>
<dbReference type="Gene3D" id="1.10.10.10">
    <property type="entry name" value="Winged helix-like DNA-binding domain superfamily/Winged helix DNA-binding domain"/>
    <property type="match status" value="1"/>
</dbReference>
<dbReference type="Proteomes" id="UP001471651">
    <property type="component" value="Unassembled WGS sequence"/>
</dbReference>
<comment type="similarity">
    <text evidence="1">Belongs to the LysR transcriptional regulatory family.</text>
</comment>
<keyword evidence="9" id="KW-1185">Reference proteome</keyword>
<dbReference type="Pfam" id="PF03466">
    <property type="entry name" value="LysR_substrate"/>
    <property type="match status" value="1"/>
</dbReference>
<gene>
    <name evidence="6" type="ORF">ABKW32_17130</name>
    <name evidence="7" type="ORF">MP3633_2264</name>
</gene>
<keyword evidence="2" id="KW-0805">Transcription regulation</keyword>
<dbReference type="AlphaFoldDB" id="A0A859D2C3"/>
<dbReference type="InterPro" id="IPR036390">
    <property type="entry name" value="WH_DNA-bd_sf"/>
</dbReference>
<evidence type="ECO:0000313" key="6">
    <source>
        <dbReference type="EMBL" id="MEP7731178.1"/>
    </source>
</evidence>
<sequence>MTNIPIVADSIRSIIYFVAAAKAGSFTTAADELGISKSALGKSIAKLELHLSTKLFHRTTRKLSLTTEGEAYLASCESALTILEAAELSLKNKQQRPSGNVRIDVPSAFGRQVVMPLLLKMAAQYPELKLTITFNDKLIDPLDSGFDLAFRFGALKDSGDLIAKQLNEQRLILCASPDYLAQFGLPVSLEELNAHRCVMAWRGGRPLPWLVKSDSGDDVYCHATPHHQISDGDAMVDACVAGAGIIQFPESLLRPFIVAGELVPILPALTPSLTGLNLIWPSNRHLMPGVRFIIDEFVRISAEGKFA</sequence>
<dbReference type="Gene3D" id="3.40.190.290">
    <property type="match status" value="1"/>
</dbReference>
<dbReference type="InterPro" id="IPR036388">
    <property type="entry name" value="WH-like_DNA-bd_sf"/>
</dbReference>
<accession>A0A859D2C3</accession>
<keyword evidence="3" id="KW-0238">DNA-binding</keyword>